<name>A0A5D2YTH7_GOSMU</name>
<dbReference type="Gene3D" id="3.80.10.10">
    <property type="entry name" value="Ribonuclease Inhibitor"/>
    <property type="match status" value="1"/>
</dbReference>
<dbReference type="InterPro" id="IPR032675">
    <property type="entry name" value="LRR_dom_sf"/>
</dbReference>
<evidence type="ECO:0008006" key="3">
    <source>
        <dbReference type="Google" id="ProtNLM"/>
    </source>
</evidence>
<dbReference type="Proteomes" id="UP000323597">
    <property type="component" value="Chromosome A06"/>
</dbReference>
<accession>A0A5D2YTH7</accession>
<organism evidence="1 2">
    <name type="scientific">Gossypium mustelinum</name>
    <name type="common">Cotton</name>
    <name type="synonym">Gossypium caicoense</name>
    <dbReference type="NCBI Taxonomy" id="34275"/>
    <lineage>
        <taxon>Eukaryota</taxon>
        <taxon>Viridiplantae</taxon>
        <taxon>Streptophyta</taxon>
        <taxon>Embryophyta</taxon>
        <taxon>Tracheophyta</taxon>
        <taxon>Spermatophyta</taxon>
        <taxon>Magnoliopsida</taxon>
        <taxon>eudicotyledons</taxon>
        <taxon>Gunneridae</taxon>
        <taxon>Pentapetalae</taxon>
        <taxon>rosids</taxon>
        <taxon>malvids</taxon>
        <taxon>Malvales</taxon>
        <taxon>Malvaceae</taxon>
        <taxon>Malvoideae</taxon>
        <taxon>Gossypium</taxon>
    </lineage>
</organism>
<dbReference type="AlphaFoldDB" id="A0A5D2YTH7"/>
<evidence type="ECO:0000313" key="2">
    <source>
        <dbReference type="Proteomes" id="UP000323597"/>
    </source>
</evidence>
<reference evidence="1 2" key="1">
    <citation type="submission" date="2019-07" db="EMBL/GenBank/DDBJ databases">
        <title>WGS assembly of Gossypium mustelinum.</title>
        <authorList>
            <person name="Chen Z.J."/>
            <person name="Sreedasyam A."/>
            <person name="Ando A."/>
            <person name="Song Q."/>
            <person name="De L."/>
            <person name="Hulse-Kemp A."/>
            <person name="Ding M."/>
            <person name="Ye W."/>
            <person name="Kirkbride R."/>
            <person name="Jenkins J."/>
            <person name="Plott C."/>
            <person name="Lovell J."/>
            <person name="Lin Y.-M."/>
            <person name="Vaughn R."/>
            <person name="Liu B."/>
            <person name="Li W."/>
            <person name="Simpson S."/>
            <person name="Scheffler B."/>
            <person name="Saski C."/>
            <person name="Grover C."/>
            <person name="Hu G."/>
            <person name="Conover J."/>
            <person name="Carlson J."/>
            <person name="Shu S."/>
            <person name="Boston L."/>
            <person name="Williams M."/>
            <person name="Peterson D."/>
            <person name="Mcgee K."/>
            <person name="Jones D."/>
            <person name="Wendel J."/>
            <person name="Stelly D."/>
            <person name="Grimwood J."/>
            <person name="Schmutz J."/>
        </authorList>
    </citation>
    <scope>NUCLEOTIDE SEQUENCE [LARGE SCALE GENOMIC DNA]</scope>
    <source>
        <strain evidence="1">1408120.09</strain>
    </source>
</reference>
<protein>
    <recommendedName>
        <fullName evidence="3">Leucine-rich repeat-containing N-terminal plant-type domain-containing protein</fullName>
    </recommendedName>
</protein>
<proteinExistence type="predicted"/>
<evidence type="ECO:0000313" key="1">
    <source>
        <dbReference type="EMBL" id="TYJ29229.1"/>
    </source>
</evidence>
<dbReference type="EMBL" id="CM017641">
    <property type="protein sequence ID" value="TYJ29229.1"/>
    <property type="molecule type" value="Genomic_DNA"/>
</dbReference>
<gene>
    <name evidence="1" type="ORF">E1A91_A06G056800v1</name>
</gene>
<dbReference type="SUPFAM" id="SSF52058">
    <property type="entry name" value="L domain-like"/>
    <property type="match status" value="1"/>
</dbReference>
<sequence>MVDSHLAHNILQSIGQLTSLKSLILSNGSLTGPLPPKGCCGLWKLEELDLSGNDQFLHVSIT</sequence>
<keyword evidence="2" id="KW-1185">Reference proteome</keyword>